<comment type="caution">
    <text evidence="1">The sequence shown here is derived from an EMBL/GenBank/DDBJ whole genome shotgun (WGS) entry which is preliminary data.</text>
</comment>
<keyword evidence="2" id="KW-1185">Reference proteome</keyword>
<accession>A0A5N0TGB0</accession>
<dbReference type="Proteomes" id="UP000325372">
    <property type="component" value="Unassembled WGS sequence"/>
</dbReference>
<evidence type="ECO:0000313" key="1">
    <source>
        <dbReference type="EMBL" id="KAA9134203.1"/>
    </source>
</evidence>
<name>A0A5N0TGB0_9GAMM</name>
<sequence>MTTTLSDVTLDIRSSNCGSPAFAKAATLVASTSNPQSLSYSYQYAGGSDTQGNETVPKGQGEQSFLVKLIADSRYHLVDVSFGTGNTQLSKHDQDTYKVTIKDADDAVETDYYQLSVKDTSNGDCTFLCDPRVTNTDPD</sequence>
<dbReference type="AlphaFoldDB" id="A0A5N0TGB0"/>
<protein>
    <submittedName>
        <fullName evidence="1">Uncharacterized protein</fullName>
    </submittedName>
</protein>
<organism evidence="1 2">
    <name type="scientific">Marinihelvus fidelis</name>
    <dbReference type="NCBI Taxonomy" id="2613842"/>
    <lineage>
        <taxon>Bacteria</taxon>
        <taxon>Pseudomonadati</taxon>
        <taxon>Pseudomonadota</taxon>
        <taxon>Gammaproteobacteria</taxon>
        <taxon>Chromatiales</taxon>
        <taxon>Wenzhouxiangellaceae</taxon>
        <taxon>Marinihelvus</taxon>
    </lineage>
</organism>
<gene>
    <name evidence="1" type="ORF">F3N42_01275</name>
</gene>
<dbReference type="RefSeq" id="WP_150862566.1">
    <property type="nucleotide sequence ID" value="NZ_VYXP01000001.1"/>
</dbReference>
<evidence type="ECO:0000313" key="2">
    <source>
        <dbReference type="Proteomes" id="UP000325372"/>
    </source>
</evidence>
<dbReference type="EMBL" id="VYXP01000001">
    <property type="protein sequence ID" value="KAA9134203.1"/>
    <property type="molecule type" value="Genomic_DNA"/>
</dbReference>
<reference evidence="1 2" key="1">
    <citation type="submission" date="2019-09" db="EMBL/GenBank/DDBJ databases">
        <title>Wenzhouxiangella sp. Genome sequencing and assembly.</title>
        <authorList>
            <person name="Zhang R."/>
        </authorList>
    </citation>
    <scope>NUCLEOTIDE SEQUENCE [LARGE SCALE GENOMIC DNA]</scope>
    <source>
        <strain evidence="1 2">W260</strain>
    </source>
</reference>
<proteinExistence type="predicted"/>